<keyword evidence="1" id="KW-0472">Membrane</keyword>
<keyword evidence="1" id="KW-0812">Transmembrane</keyword>
<comment type="caution">
    <text evidence="2">The sequence shown here is derived from an EMBL/GenBank/DDBJ whole genome shotgun (WGS) entry which is preliminary data.</text>
</comment>
<evidence type="ECO:0000256" key="1">
    <source>
        <dbReference type="SAM" id="Phobius"/>
    </source>
</evidence>
<evidence type="ECO:0000313" key="3">
    <source>
        <dbReference type="Proteomes" id="UP000545490"/>
    </source>
</evidence>
<dbReference type="EMBL" id="JACIDG010000020">
    <property type="protein sequence ID" value="MBB3918723.1"/>
    <property type="molecule type" value="Genomic_DNA"/>
</dbReference>
<name>A0A7W6FLS4_9HYPH</name>
<gene>
    <name evidence="2" type="ORF">GGQ65_006063</name>
</gene>
<organism evidence="2 3">
    <name type="scientific">Rhizobium fabae</name>
    <dbReference type="NCBI Taxonomy" id="573179"/>
    <lineage>
        <taxon>Bacteria</taxon>
        <taxon>Pseudomonadati</taxon>
        <taxon>Pseudomonadota</taxon>
        <taxon>Alphaproteobacteria</taxon>
        <taxon>Hyphomicrobiales</taxon>
        <taxon>Rhizobiaceae</taxon>
        <taxon>Rhizobium/Agrobacterium group</taxon>
        <taxon>Rhizobium</taxon>
    </lineage>
</organism>
<dbReference type="AlphaFoldDB" id="A0A7W6FLS4"/>
<reference evidence="2 3" key="1">
    <citation type="submission" date="2020-08" db="EMBL/GenBank/DDBJ databases">
        <title>Genomic Encyclopedia of Type Strains, Phase IV (KMG-IV): sequencing the most valuable type-strain genomes for metagenomic binning, comparative biology and taxonomic classification.</title>
        <authorList>
            <person name="Goeker M."/>
        </authorList>
    </citation>
    <scope>NUCLEOTIDE SEQUENCE [LARGE SCALE GENOMIC DNA]</scope>
    <source>
        <strain evidence="2 3">DSM 19331</strain>
    </source>
</reference>
<sequence length="104" mass="10992">MSDVNDYINVDVAFFLPIMNKKEDFKMHLPKTAIRSAPLLSGAVILGILFGHPISAFLAHEGAILGDLRLMQAQASLAVLQHAIGADQGSAKTDLAPSAAPAVR</sequence>
<dbReference type="RefSeq" id="WP_246719464.1">
    <property type="nucleotide sequence ID" value="NZ_JACIDG010000020.1"/>
</dbReference>
<keyword evidence="1" id="KW-1133">Transmembrane helix</keyword>
<protein>
    <submittedName>
        <fullName evidence="2">Uncharacterized protein</fullName>
    </submittedName>
</protein>
<dbReference type="Proteomes" id="UP000545490">
    <property type="component" value="Unassembled WGS sequence"/>
</dbReference>
<proteinExistence type="predicted"/>
<evidence type="ECO:0000313" key="2">
    <source>
        <dbReference type="EMBL" id="MBB3918723.1"/>
    </source>
</evidence>
<accession>A0A7W6FLS4</accession>
<feature type="transmembrane region" description="Helical" evidence="1">
    <location>
        <begin position="39"/>
        <end position="59"/>
    </location>
</feature>